<dbReference type="RefSeq" id="WP_236707187.1">
    <property type="nucleotide sequence ID" value="NZ_JQBS01000024.1"/>
</dbReference>
<proteinExistence type="predicted"/>
<evidence type="ECO:0000313" key="3">
    <source>
        <dbReference type="EMBL" id="KRN56639.1"/>
    </source>
</evidence>
<dbReference type="PANTHER" id="PTHR15822:SF23">
    <property type="entry name" value="ENDONUCLEASE_EXONUCLEASE_PHOSPHATASE FAMILY PROTEIN"/>
    <property type="match status" value="1"/>
</dbReference>
<dbReference type="Proteomes" id="UP000051658">
    <property type="component" value="Unassembled WGS sequence"/>
</dbReference>
<accession>A0A0R2HVE3</accession>
<evidence type="ECO:0000256" key="1">
    <source>
        <dbReference type="ARBA" id="ARBA00022801"/>
    </source>
</evidence>
<keyword evidence="4" id="KW-1185">Reference proteome</keyword>
<reference evidence="3 4" key="1">
    <citation type="journal article" date="2015" name="Genome Announc.">
        <title>Expanding the biotechnology potential of lactobacilli through comparative genomics of 213 strains and associated genera.</title>
        <authorList>
            <person name="Sun Z."/>
            <person name="Harris H.M."/>
            <person name="McCann A."/>
            <person name="Guo C."/>
            <person name="Argimon S."/>
            <person name="Zhang W."/>
            <person name="Yang X."/>
            <person name="Jeffery I.B."/>
            <person name="Cooney J.C."/>
            <person name="Kagawa T.F."/>
            <person name="Liu W."/>
            <person name="Song Y."/>
            <person name="Salvetti E."/>
            <person name="Wrobel A."/>
            <person name="Rasinkangas P."/>
            <person name="Parkhill J."/>
            <person name="Rea M.C."/>
            <person name="O'Sullivan O."/>
            <person name="Ritari J."/>
            <person name="Douillard F.P."/>
            <person name="Paul Ross R."/>
            <person name="Yang R."/>
            <person name="Briner A.E."/>
            <person name="Felis G.E."/>
            <person name="de Vos W.M."/>
            <person name="Barrangou R."/>
            <person name="Klaenhammer T.R."/>
            <person name="Caufield P.W."/>
            <person name="Cui Y."/>
            <person name="Zhang H."/>
            <person name="O'Toole P.W."/>
        </authorList>
    </citation>
    <scope>NUCLEOTIDE SEQUENCE [LARGE SCALE GENOMIC DNA]</scope>
    <source>
        <strain evidence="3 4">DSM 20623</strain>
    </source>
</reference>
<dbReference type="eggNOG" id="COG3568">
    <property type="taxonomic scope" value="Bacteria"/>
</dbReference>
<organism evidence="3 4">
    <name type="scientific">Carnobacterium divergens DSM 20623</name>
    <dbReference type="NCBI Taxonomy" id="1449336"/>
    <lineage>
        <taxon>Bacteria</taxon>
        <taxon>Bacillati</taxon>
        <taxon>Bacillota</taxon>
        <taxon>Bacilli</taxon>
        <taxon>Lactobacillales</taxon>
        <taxon>Carnobacteriaceae</taxon>
        <taxon>Carnobacterium</taxon>
    </lineage>
</organism>
<dbReference type="Gene3D" id="3.60.10.10">
    <property type="entry name" value="Endonuclease/exonuclease/phosphatase"/>
    <property type="match status" value="1"/>
</dbReference>
<dbReference type="SUPFAM" id="SSF56219">
    <property type="entry name" value="DNase I-like"/>
    <property type="match status" value="1"/>
</dbReference>
<dbReference type="CDD" id="cd09079">
    <property type="entry name" value="RgfB-like"/>
    <property type="match status" value="1"/>
</dbReference>
<dbReference type="GO" id="GO:0016787">
    <property type="term" value="F:hydrolase activity"/>
    <property type="evidence" value="ECO:0007669"/>
    <property type="project" value="UniProtKB-KW"/>
</dbReference>
<dbReference type="PATRIC" id="fig|1449336.4.peg.907"/>
<evidence type="ECO:0000313" key="4">
    <source>
        <dbReference type="Proteomes" id="UP000051658"/>
    </source>
</evidence>
<feature type="domain" description="Endonuclease/exonuclease/phosphatase" evidence="2">
    <location>
        <begin position="21"/>
        <end position="266"/>
    </location>
</feature>
<dbReference type="PANTHER" id="PTHR15822">
    <property type="entry name" value="TRAF AND TNF RECEPTOR-ASSOCIATED PROTEIN"/>
    <property type="match status" value="1"/>
</dbReference>
<dbReference type="InterPro" id="IPR036691">
    <property type="entry name" value="Endo/exonu/phosph_ase_sf"/>
</dbReference>
<keyword evidence="1" id="KW-0378">Hydrolase</keyword>
<dbReference type="Pfam" id="PF03372">
    <property type="entry name" value="Exo_endo_phos"/>
    <property type="match status" value="1"/>
</dbReference>
<protein>
    <recommendedName>
        <fullName evidence="2">Endonuclease/exonuclease/phosphatase domain-containing protein</fullName>
    </recommendedName>
</protein>
<dbReference type="EMBL" id="JQBS01000024">
    <property type="protein sequence ID" value="KRN56639.1"/>
    <property type="molecule type" value="Genomic_DNA"/>
</dbReference>
<gene>
    <name evidence="3" type="ORF">IV74_GL000887</name>
</gene>
<evidence type="ECO:0000259" key="2">
    <source>
        <dbReference type="Pfam" id="PF03372"/>
    </source>
</evidence>
<dbReference type="InterPro" id="IPR051547">
    <property type="entry name" value="TDP2-like"/>
</dbReference>
<name>A0A0R2HVE3_CARDV</name>
<dbReference type="AlphaFoldDB" id="A0A0R2HVE3"/>
<dbReference type="InterPro" id="IPR005135">
    <property type="entry name" value="Endo/exonuclease/phosphatase"/>
</dbReference>
<sequence>MMKMLTLNTHSWLEEHALEKLELLVETLIQKKYDVIALQEVNQSINALPLEKKNHFHQVDNQKILRQDNFAAVLQEQLAKKGLQYDWTWVANHIGYDRFDEGVALLSLTPIEATTSFTISNETDYTNYQTRKVIGIKTTLNNQTAWFYSVHFGWWNDNKNPFKEQWATLLTAMPEPNTRTFLMGDFNSPATVKNEGYDLILHENWLDTFQQAKEKDSGITVPAAIDGWKSATDALRIDYIFTNQPIEISSSVVIFNGINQPVVSDHFGVEVQFNF</sequence>
<comment type="caution">
    <text evidence="3">The sequence shown here is derived from an EMBL/GenBank/DDBJ whole genome shotgun (WGS) entry which is preliminary data.</text>
</comment>